<name>A0A151WNU4_9HYME</name>
<dbReference type="EMBL" id="KQ982893">
    <property type="protein sequence ID" value="KYQ49572.1"/>
    <property type="molecule type" value="Genomic_DNA"/>
</dbReference>
<gene>
    <name evidence="2" type="ORF">ALC60_11356</name>
</gene>
<reference evidence="2 3" key="1">
    <citation type="submission" date="2015-09" db="EMBL/GenBank/DDBJ databases">
        <title>Trachymyrmex zeteki WGS genome.</title>
        <authorList>
            <person name="Nygaard S."/>
            <person name="Hu H."/>
            <person name="Boomsma J."/>
            <person name="Zhang G."/>
        </authorList>
    </citation>
    <scope>NUCLEOTIDE SEQUENCE [LARGE SCALE GENOMIC DNA]</scope>
    <source>
        <strain evidence="2">Tzet28-1</strain>
        <tissue evidence="2">Whole body</tissue>
    </source>
</reference>
<evidence type="ECO:0000256" key="1">
    <source>
        <dbReference type="SAM" id="MobiDB-lite"/>
    </source>
</evidence>
<dbReference type="AlphaFoldDB" id="A0A151WNU4"/>
<evidence type="ECO:0000313" key="3">
    <source>
        <dbReference type="Proteomes" id="UP000075809"/>
    </source>
</evidence>
<protein>
    <submittedName>
        <fullName evidence="2">Uncharacterized protein</fullName>
    </submittedName>
</protein>
<organism evidence="2 3">
    <name type="scientific">Mycetomoellerius zeteki</name>
    <dbReference type="NCBI Taxonomy" id="64791"/>
    <lineage>
        <taxon>Eukaryota</taxon>
        <taxon>Metazoa</taxon>
        <taxon>Ecdysozoa</taxon>
        <taxon>Arthropoda</taxon>
        <taxon>Hexapoda</taxon>
        <taxon>Insecta</taxon>
        <taxon>Pterygota</taxon>
        <taxon>Neoptera</taxon>
        <taxon>Endopterygota</taxon>
        <taxon>Hymenoptera</taxon>
        <taxon>Apocrita</taxon>
        <taxon>Aculeata</taxon>
        <taxon>Formicoidea</taxon>
        <taxon>Formicidae</taxon>
        <taxon>Myrmicinae</taxon>
        <taxon>Mycetomoellerius</taxon>
    </lineage>
</organism>
<accession>A0A151WNU4</accession>
<feature type="region of interest" description="Disordered" evidence="1">
    <location>
        <begin position="1"/>
        <end position="47"/>
    </location>
</feature>
<proteinExistence type="predicted"/>
<sequence length="72" mass="8077">MKNDERRRGFALKRASAAKREERQTARGGKRGRWRSVGRGGTGTAKTVADWRPRARLRILGVMPVIRGFGAQ</sequence>
<evidence type="ECO:0000313" key="2">
    <source>
        <dbReference type="EMBL" id="KYQ49572.1"/>
    </source>
</evidence>
<keyword evidence="3" id="KW-1185">Reference proteome</keyword>
<dbReference type="Proteomes" id="UP000075809">
    <property type="component" value="Unassembled WGS sequence"/>
</dbReference>